<dbReference type="RefSeq" id="WP_153288398.1">
    <property type="nucleotide sequence ID" value="NZ_CP045643.1"/>
</dbReference>
<accession>A0A5Q0LC10</accession>
<protein>
    <submittedName>
        <fullName evidence="1">Uncharacterized protein</fullName>
    </submittedName>
</protein>
<dbReference type="Proteomes" id="UP000326179">
    <property type="component" value="Chromosome"/>
</dbReference>
<dbReference type="KEGG" id="sfy:GFH48_13030"/>
<gene>
    <name evidence="1" type="ORF">GFH48_13030</name>
</gene>
<evidence type="ECO:0000313" key="2">
    <source>
        <dbReference type="Proteomes" id="UP000326179"/>
    </source>
</evidence>
<sequence>MSYPATDELSSAERAFMINATEIDILPGVRGDLDEPLASADPTELAAILLPLIDRGWIDVCLLIAWTAPDGQPGLQPGPSIPRYDLPALLADADNWEYPDDGEWLGRLTLVLTETGQLIPR</sequence>
<name>A0A5Q0LC10_9ACTN</name>
<proteinExistence type="predicted"/>
<dbReference type="AlphaFoldDB" id="A0A5Q0LC10"/>
<evidence type="ECO:0000313" key="1">
    <source>
        <dbReference type="EMBL" id="QFZ74049.1"/>
    </source>
</evidence>
<dbReference type="EMBL" id="CP045643">
    <property type="protein sequence ID" value="QFZ74049.1"/>
    <property type="molecule type" value="Genomic_DNA"/>
</dbReference>
<reference evidence="1 2" key="1">
    <citation type="submission" date="2019-10" db="EMBL/GenBank/DDBJ databases">
        <title>A novel species.</title>
        <authorList>
            <person name="Gao J."/>
        </authorList>
    </citation>
    <scope>NUCLEOTIDE SEQUENCE [LARGE SCALE GENOMIC DNA]</scope>
    <source>
        <strain evidence="1 2">QMT-28</strain>
    </source>
</reference>
<organism evidence="1 2">
    <name type="scientific">Streptomyces fagopyri</name>
    <dbReference type="NCBI Taxonomy" id="2662397"/>
    <lineage>
        <taxon>Bacteria</taxon>
        <taxon>Bacillati</taxon>
        <taxon>Actinomycetota</taxon>
        <taxon>Actinomycetes</taxon>
        <taxon>Kitasatosporales</taxon>
        <taxon>Streptomycetaceae</taxon>
        <taxon>Streptomyces</taxon>
    </lineage>
</organism>
<keyword evidence="2" id="KW-1185">Reference proteome</keyword>